<feature type="region of interest" description="Disordered" evidence="1">
    <location>
        <begin position="1"/>
        <end position="22"/>
    </location>
</feature>
<gene>
    <name evidence="2" type="ORF">C8F04DRAFT_1174207</name>
</gene>
<sequence>MMVWEKEVSDRQGRAEAPRDHAQHFRMQTPSAIGKGERNLRAITHSILIPFACEHHQIVNSPPFSTSMSSCTATPDMQLNPVLAAFWRRISELTTRTRNHSGHWVGSPEVKAWNSANRRKCDKCCVSRSLRECLVEEDQASCKPCRAAHTACDRKLQFLFESTREEFFPTMEKFLVVFKARDSELSRSYQKTANKRRKASLPCSRMLKSKVIPGPASAVFIPSLRSCEPSLYPSAAGRSPPIARAREGARD</sequence>
<name>A0AAD6TJ77_9AGAR</name>
<reference evidence="2" key="1">
    <citation type="submission" date="2023-03" db="EMBL/GenBank/DDBJ databases">
        <title>Massive genome expansion in bonnet fungi (Mycena s.s.) driven by repeated elements and novel gene families across ecological guilds.</title>
        <authorList>
            <consortium name="Lawrence Berkeley National Laboratory"/>
            <person name="Harder C.B."/>
            <person name="Miyauchi S."/>
            <person name="Viragh M."/>
            <person name="Kuo A."/>
            <person name="Thoen E."/>
            <person name="Andreopoulos B."/>
            <person name="Lu D."/>
            <person name="Skrede I."/>
            <person name="Drula E."/>
            <person name="Henrissat B."/>
            <person name="Morin E."/>
            <person name="Kohler A."/>
            <person name="Barry K."/>
            <person name="LaButti K."/>
            <person name="Morin E."/>
            <person name="Salamov A."/>
            <person name="Lipzen A."/>
            <person name="Mereny Z."/>
            <person name="Hegedus B."/>
            <person name="Baldrian P."/>
            <person name="Stursova M."/>
            <person name="Weitz H."/>
            <person name="Taylor A."/>
            <person name="Grigoriev I.V."/>
            <person name="Nagy L.G."/>
            <person name="Martin F."/>
            <person name="Kauserud H."/>
        </authorList>
    </citation>
    <scope>NUCLEOTIDE SEQUENCE</scope>
    <source>
        <strain evidence="2">CBHHK200</strain>
    </source>
</reference>
<evidence type="ECO:0000313" key="2">
    <source>
        <dbReference type="EMBL" id="KAJ7045243.1"/>
    </source>
</evidence>
<protein>
    <submittedName>
        <fullName evidence="2">Uncharacterized protein</fullName>
    </submittedName>
</protein>
<comment type="caution">
    <text evidence="2">The sequence shown here is derived from an EMBL/GenBank/DDBJ whole genome shotgun (WGS) entry which is preliminary data.</text>
</comment>
<dbReference type="Proteomes" id="UP001218188">
    <property type="component" value="Unassembled WGS sequence"/>
</dbReference>
<proteinExistence type="predicted"/>
<evidence type="ECO:0000256" key="1">
    <source>
        <dbReference type="SAM" id="MobiDB-lite"/>
    </source>
</evidence>
<keyword evidence="3" id="KW-1185">Reference proteome</keyword>
<organism evidence="2 3">
    <name type="scientific">Mycena alexandri</name>
    <dbReference type="NCBI Taxonomy" id="1745969"/>
    <lineage>
        <taxon>Eukaryota</taxon>
        <taxon>Fungi</taxon>
        <taxon>Dikarya</taxon>
        <taxon>Basidiomycota</taxon>
        <taxon>Agaricomycotina</taxon>
        <taxon>Agaricomycetes</taxon>
        <taxon>Agaricomycetidae</taxon>
        <taxon>Agaricales</taxon>
        <taxon>Marasmiineae</taxon>
        <taxon>Mycenaceae</taxon>
        <taxon>Mycena</taxon>
    </lineage>
</organism>
<accession>A0AAD6TJ77</accession>
<evidence type="ECO:0000313" key="3">
    <source>
        <dbReference type="Proteomes" id="UP001218188"/>
    </source>
</evidence>
<dbReference type="EMBL" id="JARJCM010000005">
    <property type="protein sequence ID" value="KAJ7045243.1"/>
    <property type="molecule type" value="Genomic_DNA"/>
</dbReference>
<feature type="region of interest" description="Disordered" evidence="1">
    <location>
        <begin position="231"/>
        <end position="251"/>
    </location>
</feature>
<dbReference type="AlphaFoldDB" id="A0AAD6TJ77"/>